<name>A0A0R3NHI0_9BRAD</name>
<evidence type="ECO:0000313" key="1">
    <source>
        <dbReference type="EMBL" id="KRR29629.1"/>
    </source>
</evidence>
<protein>
    <submittedName>
        <fullName evidence="1">Uncharacterized protein</fullName>
    </submittedName>
</protein>
<evidence type="ECO:0000313" key="2">
    <source>
        <dbReference type="Proteomes" id="UP000052023"/>
    </source>
</evidence>
<dbReference type="Proteomes" id="UP000052023">
    <property type="component" value="Unassembled WGS sequence"/>
</dbReference>
<dbReference type="AlphaFoldDB" id="A0A0R3NHI0"/>
<sequence>MKSLNWLGTFTFLLRRQFSDSSCNPLLGLELTGNTEDNGRIPDHSRNVIYSYDLGQAMADRSLRSQPCQRGRISIRDPLRPTVSKLEDAVHYHDHMAGELDR</sequence>
<reference evidence="1 2" key="1">
    <citation type="submission" date="2014-03" db="EMBL/GenBank/DDBJ databases">
        <title>Bradyrhizobium valentinum sp. nov., isolated from effective nodules of Lupinus mariae-josephae, a lupine endemic of basic-lime soils in Eastern Spain.</title>
        <authorList>
            <person name="Duran D."/>
            <person name="Rey L."/>
            <person name="Navarro A."/>
            <person name="Busquets A."/>
            <person name="Imperial J."/>
            <person name="Ruiz-Argueso T."/>
        </authorList>
    </citation>
    <scope>NUCLEOTIDE SEQUENCE [LARGE SCALE GENOMIC DNA]</scope>
    <source>
        <strain evidence="1 2">Ro19</strain>
    </source>
</reference>
<comment type="caution">
    <text evidence="1">The sequence shown here is derived from an EMBL/GenBank/DDBJ whole genome shotgun (WGS) entry which is preliminary data.</text>
</comment>
<organism evidence="1 2">
    <name type="scientific">Bradyrhizobium retamae</name>
    <dbReference type="NCBI Taxonomy" id="1300035"/>
    <lineage>
        <taxon>Bacteria</taxon>
        <taxon>Pseudomonadati</taxon>
        <taxon>Pseudomonadota</taxon>
        <taxon>Alphaproteobacteria</taxon>
        <taxon>Hyphomicrobiales</taxon>
        <taxon>Nitrobacteraceae</taxon>
        <taxon>Bradyrhizobium</taxon>
    </lineage>
</organism>
<gene>
    <name evidence="1" type="ORF">CQ13_38335</name>
</gene>
<keyword evidence="2" id="KW-1185">Reference proteome</keyword>
<dbReference type="EMBL" id="LLYA01000017">
    <property type="protein sequence ID" value="KRR29629.1"/>
    <property type="molecule type" value="Genomic_DNA"/>
</dbReference>
<proteinExistence type="predicted"/>
<accession>A0A0R3NHI0</accession>